<dbReference type="Proteomes" id="UP000246991">
    <property type="component" value="Unassembled WGS sequence"/>
</dbReference>
<feature type="region of interest" description="Disordered" evidence="1">
    <location>
        <begin position="69"/>
        <end position="186"/>
    </location>
</feature>
<reference evidence="2 3" key="1">
    <citation type="submission" date="2018-03" db="EMBL/GenBank/DDBJ databases">
        <title>Genomes of Pezizomycetes fungi and the evolution of truffles.</title>
        <authorList>
            <person name="Murat C."/>
            <person name="Payen T."/>
            <person name="Noel B."/>
            <person name="Kuo A."/>
            <person name="Martin F.M."/>
        </authorList>
    </citation>
    <scope>NUCLEOTIDE SEQUENCE [LARGE SCALE GENOMIC DNA]</scope>
    <source>
        <strain evidence="2">091103-1</strain>
    </source>
</reference>
<keyword evidence="3" id="KW-1185">Reference proteome</keyword>
<dbReference type="OrthoDB" id="5491940at2759"/>
<sequence length="898" mass="96610">MDNPAPEVSHSTAGSQPCVLGQQEMGVLKGATATPCEATDLSEFAGTTESDSVTLAGVETALIGRECEAWTRESLDQAGEDSKDEPSAPTPLPQTPRAAPSGHTSKRTGGTRGLACSVGRSLGAPVSRHPLPSTATRRGSPIVVRPQYDVDRSSSGWCGAGADSDDEGGNDNDKVDKDGDNTSRRDNMEVCEKDKSAEVEREEQHVGGHKEEVAREALSAELSEIPIPGGSSQGTGRDLAFGPRHKGAAQPIIPYPRSVVNDAELSHKVGSDPRDGFVVCDDDSNITPHPISDRSLASRHIPTGAIHLVNVHPYTNPIHVQAGHSSGPVGLGANKVREVSSSPSISQDGTQANPNPTHCSRLSYTCPTQPESQASQGSSSGLSKRVAPSTKNTERPAKRPTITAGKRGPSLPAPHPSDTQPTLSTASDSVSLPCQVLNMEAVQALEFYGKEGDAVHNLYQYYTRSDIMAKALALLETLCSPVGQAVELFPLMGPEVGASIEELESNNFAKMRDLAVQANHVCAKTKSGIGHQNICQIMATITLHIIYTRVITPLWEREPRTLLPDGTKLKKQTFFYNAIGGVETLKTSERCLMDRAASGGALWKIQEHLGVPALLMIAAGRRGVAGAVREHRTSCTVTPALASVLSTSPLWWAFSYIVGPLTVDRLFTSNKPHCTASQLAYWIRTKPLPWRSVVEWDKACNSAGISRDNPVPLDHAKLVAGVNYPSVTIHWSGHTLLAFTMISATPADSHIHVQDLEVWLQQLGGEELVTIDRKTQIMSKPLMELLPHADITFDLIDFYSTIQNSTPLMGRTVLRNTLVQAFLDNSSTHNGLDNLRESVGNVVWEKQYQQVLVPVDIGGAFIGIQIAISDKRATIYNWTVGDSRTDISMRGLKVCVMS</sequence>
<gene>
    <name evidence="2" type="ORF">C7212DRAFT_347247</name>
</gene>
<accession>A0A317SIN0</accession>
<feature type="compositionally biased region" description="Basic and acidic residues" evidence="1">
    <location>
        <begin position="171"/>
        <end position="186"/>
    </location>
</feature>
<feature type="compositionally biased region" description="Polar residues" evidence="1">
    <location>
        <begin position="339"/>
        <end position="371"/>
    </location>
</feature>
<feature type="region of interest" description="Disordered" evidence="1">
    <location>
        <begin position="319"/>
        <end position="427"/>
    </location>
</feature>
<evidence type="ECO:0000256" key="1">
    <source>
        <dbReference type="SAM" id="MobiDB-lite"/>
    </source>
</evidence>
<proteinExistence type="predicted"/>
<name>A0A317SIN0_9PEZI</name>
<organism evidence="2 3">
    <name type="scientific">Tuber magnatum</name>
    <name type="common">white Piedmont truffle</name>
    <dbReference type="NCBI Taxonomy" id="42249"/>
    <lineage>
        <taxon>Eukaryota</taxon>
        <taxon>Fungi</taxon>
        <taxon>Dikarya</taxon>
        <taxon>Ascomycota</taxon>
        <taxon>Pezizomycotina</taxon>
        <taxon>Pezizomycetes</taxon>
        <taxon>Pezizales</taxon>
        <taxon>Tuberaceae</taxon>
        <taxon>Tuber</taxon>
    </lineage>
</organism>
<evidence type="ECO:0000313" key="3">
    <source>
        <dbReference type="Proteomes" id="UP000246991"/>
    </source>
</evidence>
<dbReference type="EMBL" id="PYWC01000087">
    <property type="protein sequence ID" value="PWW73081.1"/>
    <property type="molecule type" value="Genomic_DNA"/>
</dbReference>
<comment type="caution">
    <text evidence="2">The sequence shown here is derived from an EMBL/GenBank/DDBJ whole genome shotgun (WGS) entry which is preliminary data.</text>
</comment>
<evidence type="ECO:0000313" key="2">
    <source>
        <dbReference type="EMBL" id="PWW73081.1"/>
    </source>
</evidence>
<feature type="compositionally biased region" description="Polar residues" evidence="1">
    <location>
        <begin position="417"/>
        <end position="427"/>
    </location>
</feature>
<feature type="compositionally biased region" description="Basic and acidic residues" evidence="1">
    <location>
        <begin position="69"/>
        <end position="86"/>
    </location>
</feature>
<protein>
    <submittedName>
        <fullName evidence="2">Uncharacterized protein</fullName>
    </submittedName>
</protein>
<feature type="compositionally biased region" description="Low complexity" evidence="1">
    <location>
        <begin position="372"/>
        <end position="383"/>
    </location>
</feature>
<dbReference type="AlphaFoldDB" id="A0A317SIN0"/>